<feature type="transmembrane region" description="Helical" evidence="7">
    <location>
        <begin position="822"/>
        <end position="842"/>
    </location>
</feature>
<dbReference type="PANTHER" id="PTHR43738">
    <property type="entry name" value="ABC TRANSPORTER, MEMBRANE PROTEIN"/>
    <property type="match status" value="1"/>
</dbReference>
<accession>A0A518DTF1</accession>
<feature type="transmembrane region" description="Helical" evidence="7">
    <location>
        <begin position="1144"/>
        <end position="1165"/>
    </location>
</feature>
<dbReference type="GO" id="GO:0005886">
    <property type="term" value="C:plasma membrane"/>
    <property type="evidence" value="ECO:0007669"/>
    <property type="project" value="UniProtKB-SubCell"/>
</dbReference>
<dbReference type="OrthoDB" id="219657at2"/>
<keyword evidence="2" id="KW-1003">Cell membrane</keyword>
<evidence type="ECO:0000259" key="8">
    <source>
        <dbReference type="Pfam" id="PF02687"/>
    </source>
</evidence>
<feature type="domain" description="ABC3 transporter permease C-terminal" evidence="8">
    <location>
        <begin position="1095"/>
        <end position="1198"/>
    </location>
</feature>
<protein>
    <submittedName>
        <fullName evidence="10">FtsX-like permease family protein</fullName>
    </submittedName>
</protein>
<feature type="transmembrane region" description="Helical" evidence="7">
    <location>
        <begin position="589"/>
        <end position="613"/>
    </location>
</feature>
<feature type="transmembrane region" description="Helical" evidence="7">
    <location>
        <begin position="1086"/>
        <end position="1108"/>
    </location>
</feature>
<dbReference type="KEGG" id="lcre:Pla8534_29310"/>
<feature type="region of interest" description="Disordered" evidence="6">
    <location>
        <begin position="452"/>
        <end position="478"/>
    </location>
</feature>
<feature type="domain" description="ABC3 transporter permease C-terminal" evidence="8">
    <location>
        <begin position="593"/>
        <end position="715"/>
    </location>
</feature>
<keyword evidence="5 7" id="KW-0472">Membrane</keyword>
<dbReference type="PANTHER" id="PTHR43738:SF2">
    <property type="entry name" value="ABC TRANSPORTER PERMEASE"/>
    <property type="match status" value="1"/>
</dbReference>
<evidence type="ECO:0000256" key="2">
    <source>
        <dbReference type="ARBA" id="ARBA00022475"/>
    </source>
</evidence>
<dbReference type="InterPro" id="IPR051125">
    <property type="entry name" value="ABC-4/HrtB_transporter"/>
</dbReference>
<keyword evidence="4 7" id="KW-1133">Transmembrane helix</keyword>
<dbReference type="Pfam" id="PF12704">
    <property type="entry name" value="MacB_PCD"/>
    <property type="match status" value="1"/>
</dbReference>
<name>A0A518DTF1_9BACT</name>
<feature type="transmembrane region" description="Helical" evidence="7">
    <location>
        <begin position="1171"/>
        <end position="1195"/>
    </location>
</feature>
<gene>
    <name evidence="10" type="ORF">Pla8534_29310</name>
</gene>
<dbReference type="InterPro" id="IPR003838">
    <property type="entry name" value="ABC3_permease_C"/>
</dbReference>
<evidence type="ECO:0000256" key="4">
    <source>
        <dbReference type="ARBA" id="ARBA00022989"/>
    </source>
</evidence>
<feature type="transmembrane region" description="Helical" evidence="7">
    <location>
        <begin position="689"/>
        <end position="709"/>
    </location>
</feature>
<evidence type="ECO:0000313" key="10">
    <source>
        <dbReference type="EMBL" id="QDU95119.1"/>
    </source>
</evidence>
<proteinExistence type="predicted"/>
<dbReference type="AlphaFoldDB" id="A0A518DTF1"/>
<dbReference type="Pfam" id="PF02687">
    <property type="entry name" value="FtsX"/>
    <property type="match status" value="2"/>
</dbReference>
<keyword evidence="3 7" id="KW-0812">Transmembrane</keyword>
<evidence type="ECO:0000313" key="11">
    <source>
        <dbReference type="Proteomes" id="UP000317648"/>
    </source>
</evidence>
<dbReference type="InterPro" id="IPR025857">
    <property type="entry name" value="MacB_PCD"/>
</dbReference>
<reference evidence="10 11" key="1">
    <citation type="submission" date="2019-02" db="EMBL/GenBank/DDBJ databases">
        <title>Deep-cultivation of Planctomycetes and their phenomic and genomic characterization uncovers novel biology.</title>
        <authorList>
            <person name="Wiegand S."/>
            <person name="Jogler M."/>
            <person name="Boedeker C."/>
            <person name="Pinto D."/>
            <person name="Vollmers J."/>
            <person name="Rivas-Marin E."/>
            <person name="Kohn T."/>
            <person name="Peeters S.H."/>
            <person name="Heuer A."/>
            <person name="Rast P."/>
            <person name="Oberbeckmann S."/>
            <person name="Bunk B."/>
            <person name="Jeske O."/>
            <person name="Meyerdierks A."/>
            <person name="Storesund J.E."/>
            <person name="Kallscheuer N."/>
            <person name="Luecker S."/>
            <person name="Lage O.M."/>
            <person name="Pohl T."/>
            <person name="Merkel B.J."/>
            <person name="Hornburger P."/>
            <person name="Mueller R.-W."/>
            <person name="Bruemmer F."/>
            <person name="Labrenz M."/>
            <person name="Spormann A.M."/>
            <person name="Op den Camp H."/>
            <person name="Overmann J."/>
            <person name="Amann R."/>
            <person name="Jetten M.S.M."/>
            <person name="Mascher T."/>
            <person name="Medema M.H."/>
            <person name="Devos D.P."/>
            <person name="Kaster A.-K."/>
            <person name="Ovreas L."/>
            <person name="Rohde M."/>
            <person name="Galperin M.Y."/>
            <person name="Jogler C."/>
        </authorList>
    </citation>
    <scope>NUCLEOTIDE SEQUENCE [LARGE SCALE GENOMIC DNA]</scope>
    <source>
        <strain evidence="10 11">Pla85_3_4</strain>
    </source>
</reference>
<feature type="transmembrane region" description="Helical" evidence="7">
    <location>
        <begin position="634"/>
        <end position="659"/>
    </location>
</feature>
<dbReference type="RefSeq" id="WP_145053890.1">
    <property type="nucleotide sequence ID" value="NZ_CP036433.1"/>
</dbReference>
<sequence>MSNWTFILRNLRQHWRIHFAVMLGVAAATAVLTGALLVGDSMRSSLRDLTLQRLGRIDELLIADRFFRRELVQELQATAAFKADYSAAAPMILFPGGAVEHQTDDGVRRASQIVVIGCDEQFWKLGSLPTPALFQPPTDGAEIDEQQIVLNAPLAEELGITPAAVASAEGATVTLRFPRLEQVPSENPLGKKEDLTQSLPRLKVAAIIPAESIGRFSLHPAQIAPKNAYLLLPPLQGVLRQKDWDDDDRINAIAVAGKSPDAPPDAKASAALRAALKPTLSDYGFLLTHARQEFTPAEEGAAPEEVFDYFSFTSERMLLSEEAEQAAQQAFSAEHAQPVLTYLANAIALQPQDPLPDGKLLADDVGVPYSTVSAVDWSPAFHPLDLEGQPLPDLADDQIVLNSLTAQDLGAKVGDKIRVLYFKPETTHGETDEQYADFRLAAITPLTEPVKPYGRRRPPVFKERPTLANDPDLTPYVPGVTDTESIEDWDLPFAMTRPIRGQDDQYWSNHRTTPKAFISLAAGRRLWASRFGETTSLRIPAGPDVTEEKLADQFLQQVERDDLDLGLAFLPIKRRQLEASVGSTPFDGLFLALSMFIIAAALLLVMLLFRLGIEQRASEIGLLQAIGFRRRKTALLLAGESLLVALAGGVIGVAIGVAYGELMIYGLTTWWVGAVGSPFLKPYIKPQTLAIGLLSGAGVSLLTILFTLWRTRKTPTRQLLSGQASASPGARRHRSSMIAWAAVAFLFLAALCLSLLATQLSGEAQAGAFLGSGAAVLGLLLLFVWIRLRGSSGSVPDLNQVNMHAGSLSLAMRSLQRNPSRSLMTIALVAAASFLIVAVSSFHMEPTEEGVGGFSLIGQTISPVFVNLNDPAARKDLLGSDSILLDGGAVLSLRLMSGDDASCSNLYKASSPRVLGVPPDFVRYFDQPETPHFGFAGSAVDKEHADNPWYALQLPALAEGETMAEWGRTRPIPVILDKNTAVYSLQLMGGIGQEFTLEYPDLGPIKFQVSGLLANSILQGSLLMDEQVFKQLFPEEGGYRYFLIRTRQGDDAKVASALEDRLSDQGFDAVSSEAVLSSLLAVQNTYISTFQALGSLGLLLGVFGLAAAQLRSVLERRGELALLRAVGFRKRSLGQMVMLENMTLFFEGLGCGVLAALAAVAPHVIFGGATVPVLFLGVMLLLIAGLGALVGLFAVRATLQAPLLAALRGD</sequence>
<keyword evidence="11" id="KW-1185">Reference proteome</keyword>
<evidence type="ECO:0000256" key="3">
    <source>
        <dbReference type="ARBA" id="ARBA00022692"/>
    </source>
</evidence>
<evidence type="ECO:0000256" key="7">
    <source>
        <dbReference type="SAM" id="Phobius"/>
    </source>
</evidence>
<organism evidence="10 11">
    <name type="scientific">Lignipirellula cremea</name>
    <dbReference type="NCBI Taxonomy" id="2528010"/>
    <lineage>
        <taxon>Bacteria</taxon>
        <taxon>Pseudomonadati</taxon>
        <taxon>Planctomycetota</taxon>
        <taxon>Planctomycetia</taxon>
        <taxon>Pirellulales</taxon>
        <taxon>Pirellulaceae</taxon>
        <taxon>Lignipirellula</taxon>
    </lineage>
</organism>
<dbReference type="EMBL" id="CP036433">
    <property type="protein sequence ID" value="QDU95119.1"/>
    <property type="molecule type" value="Genomic_DNA"/>
</dbReference>
<feature type="transmembrane region" description="Helical" evidence="7">
    <location>
        <begin position="20"/>
        <end position="39"/>
    </location>
</feature>
<feature type="domain" description="MacB-like periplasmic core" evidence="9">
    <location>
        <begin position="20"/>
        <end position="269"/>
    </location>
</feature>
<evidence type="ECO:0000256" key="5">
    <source>
        <dbReference type="ARBA" id="ARBA00023136"/>
    </source>
</evidence>
<evidence type="ECO:0000256" key="6">
    <source>
        <dbReference type="SAM" id="MobiDB-lite"/>
    </source>
</evidence>
<feature type="transmembrane region" description="Helical" evidence="7">
    <location>
        <begin position="737"/>
        <end position="760"/>
    </location>
</feature>
<comment type="subcellular location">
    <subcellularLocation>
        <location evidence="1">Cell membrane</location>
        <topology evidence="1">Multi-pass membrane protein</topology>
    </subcellularLocation>
</comment>
<dbReference type="Proteomes" id="UP000317648">
    <property type="component" value="Chromosome"/>
</dbReference>
<feature type="transmembrane region" description="Helical" evidence="7">
    <location>
        <begin position="766"/>
        <end position="786"/>
    </location>
</feature>
<evidence type="ECO:0000256" key="1">
    <source>
        <dbReference type="ARBA" id="ARBA00004651"/>
    </source>
</evidence>
<evidence type="ECO:0000259" key="9">
    <source>
        <dbReference type="Pfam" id="PF12704"/>
    </source>
</evidence>